<feature type="transmembrane region" description="Helical" evidence="2">
    <location>
        <begin position="953"/>
        <end position="978"/>
    </location>
</feature>
<dbReference type="SUPFAM" id="SSF57184">
    <property type="entry name" value="Growth factor receptor domain"/>
    <property type="match status" value="1"/>
</dbReference>
<keyword evidence="2" id="KW-0812">Transmembrane</keyword>
<feature type="transmembrane region" description="Helical" evidence="2">
    <location>
        <begin position="729"/>
        <end position="753"/>
    </location>
</feature>
<name>A0ABP0PFJ0_9DINO</name>
<feature type="compositionally biased region" description="Low complexity" evidence="1">
    <location>
        <begin position="1058"/>
        <end position="1070"/>
    </location>
</feature>
<dbReference type="CDD" id="cd00185">
    <property type="entry name" value="TNFRSF"/>
    <property type="match status" value="1"/>
</dbReference>
<reference evidence="4 5" key="1">
    <citation type="submission" date="2024-02" db="EMBL/GenBank/DDBJ databases">
        <authorList>
            <person name="Chen Y."/>
            <person name="Shah S."/>
            <person name="Dougan E. K."/>
            <person name="Thang M."/>
            <person name="Chan C."/>
        </authorList>
    </citation>
    <scope>NUCLEOTIDE SEQUENCE [LARGE SCALE GENOMIC DNA]</scope>
</reference>
<keyword evidence="5" id="KW-1185">Reference proteome</keyword>
<evidence type="ECO:0000256" key="1">
    <source>
        <dbReference type="SAM" id="MobiDB-lite"/>
    </source>
</evidence>
<dbReference type="InterPro" id="IPR009030">
    <property type="entry name" value="Growth_fac_rcpt_cys_sf"/>
</dbReference>
<keyword evidence="2" id="KW-1133">Transmembrane helix</keyword>
<protein>
    <recommendedName>
        <fullName evidence="3">Tyrosine-protein kinase ephrin type A/B receptor-like domain-containing protein</fullName>
    </recommendedName>
</protein>
<evidence type="ECO:0000313" key="4">
    <source>
        <dbReference type="EMBL" id="CAK9074788.1"/>
    </source>
</evidence>
<feature type="domain" description="Tyrosine-protein kinase ephrin type A/B receptor-like" evidence="3">
    <location>
        <begin position="483"/>
        <end position="531"/>
    </location>
</feature>
<dbReference type="Gene3D" id="2.10.50.10">
    <property type="entry name" value="Tumor Necrosis Factor Receptor, subunit A, domain 2"/>
    <property type="match status" value="2"/>
</dbReference>
<feature type="transmembrane region" description="Helical" evidence="2">
    <location>
        <begin position="920"/>
        <end position="941"/>
    </location>
</feature>
<proteinExistence type="predicted"/>
<dbReference type="PANTHER" id="PTHR46967">
    <property type="entry name" value="INSULIN-LIKE GROWTH FACTOR BINDING PROTEIN,N-TERMINAL"/>
    <property type="match status" value="1"/>
</dbReference>
<feature type="region of interest" description="Disordered" evidence="1">
    <location>
        <begin position="1054"/>
        <end position="1089"/>
    </location>
</feature>
<dbReference type="PANTHER" id="PTHR46967:SF1">
    <property type="entry name" value="KERATIN-ASSOCIATED PROTEIN 16-1-LIKE"/>
    <property type="match status" value="1"/>
</dbReference>
<dbReference type="Proteomes" id="UP001642484">
    <property type="component" value="Unassembled WGS sequence"/>
</dbReference>
<sequence>MLLRSWFDVSIYGLGLLGFLTVAAELCLDDGVPEEARHYILDNDGKQIPIGLLRCNWASSEIMTEIVQVLIRERLGFHAELHPVNGKFGASPFFALAGCDDFDDTTKRRCGHQETMVHVAMDAWISGYGHQWRQFQEEFPVIAPKDIGTMGYEGEETMYVSKEVLASAFGDAGLALDFYKSYNTTRDDPKKYFDHVQNISLDELLLCNESNFFVDSYMRNYIKFSGDVDGVLEQNGSFVAKCVHGRWWMAPTCRASFPECIPLFTAGNGWSLQSLMQWATAYSIPAALAISSSYSNWITHVETHRSLWYWWIPDSTFIEMEPEQVILPRHSPSGWARGDKSTGATGSYIGKMVSANLYSKASRVEEFVSSVLMELGEIMDLLLKAKRSSMKEAACDWIRLNRDKWEEWVTIETSCTAGFGLVDVEGQFLANRSGASTCERCAAGFFSQEYVDDKGKTHRCVPCAPGTSQSQSLSTTCEPCARGTFSNVPASKECRVCGVGFYQSFQGQMECSACAPDRTTQLLGATEPQDCVCKANAIETTHGHCVACSVGLWCPLGSTVTLLQSANGTDPSGPHVEAGYKADAENPLEVYKCTDLACPGGAPGTCNGGLEGLACGNCASGFYFWSETCQRCGLGAPVAWTIVSILLAIGIFISYYPLSFPYVAKASAFFSATASFGILFGLLQNLGVLSTALTWENGSNPLLRFASIFVFDLNGFGFSCAAEGNAKPYSIIASFFWLVVLLLPICAILTNYLPCLSRRGLAWEAMKTVNVIGHFLQVATTTMSSVALLPFMCYQHPSGKESVLKFPNVLCGSPEHITMQSVGISLMVLGVAFLAAACFAARMAPKWSGTRKLRAIVFLIQRFRPSTWWFGLVLLARGMLLSLPVVFATNMPGLHLMLMLGIQQAYSYMQLWFHPWKSPILNLGDAVSTGLLVSLLATSLACLDTCPDILQTLRAVVSLMLITSLVLLVLITTLNFFYVSVTRKQLSLLDLGKTGDADSVLEGLRQIADFLSRDREESTSLSKGLAKLCAYDLNCVMEAIDVLLDDWEIVPSEERRSTSASTSRSRSRISLAPNRDSLNSRGKGSKRQRVSMLALEEAMVAPVEADGAGHINGGSLDNSGNSKKTESFGEVIYEKEKLDDLPEWAEAHEERHLESKTPRCSL</sequence>
<organism evidence="4 5">
    <name type="scientific">Durusdinium trenchii</name>
    <dbReference type="NCBI Taxonomy" id="1381693"/>
    <lineage>
        <taxon>Eukaryota</taxon>
        <taxon>Sar</taxon>
        <taxon>Alveolata</taxon>
        <taxon>Dinophyceae</taxon>
        <taxon>Suessiales</taxon>
        <taxon>Symbiodiniaceae</taxon>
        <taxon>Durusdinium</taxon>
    </lineage>
</organism>
<evidence type="ECO:0000256" key="2">
    <source>
        <dbReference type="SAM" id="Phobius"/>
    </source>
</evidence>
<evidence type="ECO:0000259" key="3">
    <source>
        <dbReference type="Pfam" id="PF07699"/>
    </source>
</evidence>
<feature type="transmembrane region" description="Helical" evidence="2">
    <location>
        <begin position="638"/>
        <end position="656"/>
    </location>
</feature>
<keyword evidence="2" id="KW-0472">Membrane</keyword>
<dbReference type="EMBL" id="CAXAMN010023040">
    <property type="protein sequence ID" value="CAK9074788.1"/>
    <property type="molecule type" value="Genomic_DNA"/>
</dbReference>
<comment type="caution">
    <text evidence="4">The sequence shown here is derived from an EMBL/GenBank/DDBJ whole genome shotgun (WGS) entry which is preliminary data.</text>
</comment>
<feature type="transmembrane region" description="Helical" evidence="2">
    <location>
        <begin position="822"/>
        <end position="845"/>
    </location>
</feature>
<gene>
    <name evidence="4" type="ORF">CCMP2556_LOCUS36829</name>
</gene>
<dbReference type="SMART" id="SM01411">
    <property type="entry name" value="Ephrin_rec_like"/>
    <property type="match status" value="2"/>
</dbReference>
<dbReference type="InterPro" id="IPR011641">
    <property type="entry name" value="Tyr-kin_ephrin_A/B_rcpt-like"/>
</dbReference>
<feature type="transmembrane region" description="Helical" evidence="2">
    <location>
        <begin position="668"/>
        <end position="690"/>
    </location>
</feature>
<accession>A0ABP0PFJ0</accession>
<evidence type="ECO:0000313" key="5">
    <source>
        <dbReference type="Proteomes" id="UP001642484"/>
    </source>
</evidence>
<feature type="transmembrane region" description="Helical" evidence="2">
    <location>
        <begin position="866"/>
        <end position="887"/>
    </location>
</feature>
<dbReference type="Pfam" id="PF07699">
    <property type="entry name" value="Ephrin_rec_like"/>
    <property type="match status" value="1"/>
</dbReference>